<dbReference type="GO" id="GO:0016020">
    <property type="term" value="C:membrane"/>
    <property type="evidence" value="ECO:0007669"/>
    <property type="project" value="GOC"/>
</dbReference>
<dbReference type="Gene3D" id="3.60.10.10">
    <property type="entry name" value="Endonuclease/exonuclease/phosphatase"/>
    <property type="match status" value="1"/>
</dbReference>
<evidence type="ECO:0000259" key="1">
    <source>
        <dbReference type="Pfam" id="PF03372"/>
    </source>
</evidence>
<organism evidence="2 3">
    <name type="scientific">Streptomyces lonarensis</name>
    <dbReference type="NCBI Taxonomy" id="700599"/>
    <lineage>
        <taxon>Bacteria</taxon>
        <taxon>Bacillati</taxon>
        <taxon>Actinomycetota</taxon>
        <taxon>Actinomycetes</taxon>
        <taxon>Kitasatosporales</taxon>
        <taxon>Streptomycetaceae</taxon>
        <taxon>Streptomyces</taxon>
    </lineage>
</organism>
<evidence type="ECO:0000313" key="2">
    <source>
        <dbReference type="EMBL" id="NJQ07790.1"/>
    </source>
</evidence>
<dbReference type="PANTHER" id="PTHR14859">
    <property type="entry name" value="CALCOFLUOR WHITE HYPERSENSITIVE PROTEIN PRECURSOR"/>
    <property type="match status" value="1"/>
</dbReference>
<reference evidence="2 3" key="1">
    <citation type="submission" date="2020-03" db="EMBL/GenBank/DDBJ databases">
        <title>Draft genome of Streptomyces sp. ventii, isolated from the Axial Seamount in the Pacific Ocean, and resequencing of the two type strains Streptomyces lonarensis strain NCL 716 and Streptomyces bohaiensis strain 11A07.</title>
        <authorList>
            <person name="Loughran R.M."/>
            <person name="Pfannmuller K.M."/>
            <person name="Wasson B.J."/>
            <person name="Deadmond M.C."/>
            <person name="Paddock B.E."/>
            <person name="Koyack M.J."/>
            <person name="Gallegos D.A."/>
            <person name="Mitchell E.A."/>
            <person name="Ushijima B."/>
            <person name="Saw J.H."/>
            <person name="Mcphail K.L."/>
            <person name="Videau P."/>
        </authorList>
    </citation>
    <scope>NUCLEOTIDE SEQUENCE [LARGE SCALE GENOMIC DNA]</scope>
    <source>
        <strain evidence="2 3">NCL716</strain>
    </source>
</reference>
<evidence type="ECO:0000313" key="3">
    <source>
        <dbReference type="Proteomes" id="UP000578686"/>
    </source>
</evidence>
<sequence>MSELRLLSYNVRSLRDDTAALARVIRATAPDVVCLQEAPRFVRWRHRTAVLGRATGLHLVAGGAPAQGVAVLTTLRPLVEHAVDLPLPPTPGLHRRAVALAVLRLGRARVAVAACHLGLAAAERRRHARLLGERLPELARGAPLVLAGDLNERPGGPARIVLGRTLRDGFDEAPIDGRLTFPAAAPDRSIDAVLAGPGVEFLRCGVPSPGAGGPTGADLRAASDHLPVLAVLRVGEPVNGTP</sequence>
<dbReference type="InterPro" id="IPR005135">
    <property type="entry name" value="Endo/exonuclease/phosphatase"/>
</dbReference>
<dbReference type="PANTHER" id="PTHR14859:SF15">
    <property type="entry name" value="ENDONUCLEASE_EXONUCLEASE_PHOSPHATASE DOMAIN-CONTAINING PROTEIN"/>
    <property type="match status" value="1"/>
</dbReference>
<accession>A0A7X6D416</accession>
<dbReference type="EMBL" id="JAAVJD010000199">
    <property type="protein sequence ID" value="NJQ07790.1"/>
    <property type="molecule type" value="Genomic_DNA"/>
</dbReference>
<keyword evidence="2" id="KW-0255">Endonuclease</keyword>
<keyword evidence="3" id="KW-1185">Reference proteome</keyword>
<dbReference type="Proteomes" id="UP000578686">
    <property type="component" value="Unassembled WGS sequence"/>
</dbReference>
<dbReference type="GO" id="GO:0006506">
    <property type="term" value="P:GPI anchor biosynthetic process"/>
    <property type="evidence" value="ECO:0007669"/>
    <property type="project" value="TreeGrafter"/>
</dbReference>
<dbReference type="AlphaFoldDB" id="A0A7X6D416"/>
<name>A0A7X6D416_9ACTN</name>
<dbReference type="GO" id="GO:0004519">
    <property type="term" value="F:endonuclease activity"/>
    <property type="evidence" value="ECO:0007669"/>
    <property type="project" value="UniProtKB-KW"/>
</dbReference>
<keyword evidence="2" id="KW-0540">Nuclease</keyword>
<dbReference type="Pfam" id="PF03372">
    <property type="entry name" value="Exo_endo_phos"/>
    <property type="match status" value="1"/>
</dbReference>
<proteinExistence type="predicted"/>
<dbReference type="InterPro" id="IPR036691">
    <property type="entry name" value="Endo/exonu/phosph_ase_sf"/>
</dbReference>
<dbReference type="InterPro" id="IPR051916">
    <property type="entry name" value="GPI-anchor_lipid_remodeler"/>
</dbReference>
<protein>
    <submittedName>
        <fullName evidence="2">Endonuclease</fullName>
    </submittedName>
</protein>
<comment type="caution">
    <text evidence="2">The sequence shown here is derived from an EMBL/GenBank/DDBJ whole genome shotgun (WGS) entry which is preliminary data.</text>
</comment>
<feature type="domain" description="Endonuclease/exonuclease/phosphatase" evidence="1">
    <location>
        <begin position="7"/>
        <end position="225"/>
    </location>
</feature>
<dbReference type="RefSeq" id="WP_167973102.1">
    <property type="nucleotide sequence ID" value="NZ_BHZG01000718.1"/>
</dbReference>
<dbReference type="SUPFAM" id="SSF56219">
    <property type="entry name" value="DNase I-like"/>
    <property type="match status" value="1"/>
</dbReference>
<keyword evidence="2" id="KW-0378">Hydrolase</keyword>
<gene>
    <name evidence="2" type="ORF">HCN56_19920</name>
</gene>